<evidence type="ECO:0000256" key="1">
    <source>
        <dbReference type="ARBA" id="ARBA00008129"/>
    </source>
</evidence>
<name>A0A420UAH9_GIBIN</name>
<comment type="caution">
    <text evidence="7">The sequence shown here is derived from an EMBL/GenBank/DDBJ whole genome shotgun (WGS) entry which is preliminary data.</text>
</comment>
<dbReference type="InterPro" id="IPR044149">
    <property type="entry name" value="Nitrilases_CHs"/>
</dbReference>
<feature type="active site" description="Proton acceptor" evidence="5">
    <location>
        <position position="48"/>
    </location>
</feature>
<dbReference type="InterPro" id="IPR036526">
    <property type="entry name" value="C-N_Hydrolase_sf"/>
</dbReference>
<dbReference type="EC" id="3.5.5.1" evidence="4"/>
<proteinExistence type="inferred from homology"/>
<dbReference type="PROSITE" id="PS00920">
    <property type="entry name" value="NITRIL_CHT_1"/>
    <property type="match status" value="1"/>
</dbReference>
<dbReference type="PANTHER" id="PTHR46044:SF14">
    <property type="entry name" value="ARYLACETONITRILASE"/>
    <property type="match status" value="1"/>
</dbReference>
<sequence length="533" mass="58803">MSVTTSLIKAAVVQAEPVWFDLPGTVTKTCDLIKDAASKGAKIIAFPELWLPGYPTWIWARPMDLEMVVKYTKNSLKIDSSEMQDIKSCAVDNNIVVCLGFSERSGDSLYVAQCIINSNGEVVMTRRKLKPFHVERTIFGDGHGPSLDNVALTSVGRVGQLSCGEHFNPLINFNTFSQGEQIHCAAWPCVPAHSGGPEPYSMSDEAQTFSLQPPDFPPGKEHSEHLSHRTGHLSRLKPLSYVNTTRLQIAYYEDGSPDAQAVLLLHGWPYDIHSYTEVAPALVKQGYRVIVPYLRGNGPTTFLDTDTFRSGQQAALGYDVIELLDALNIKKAVFAGYDWGGRGACVAAALWPERCAGLVSVNSYLIQDLSKAWVPLDAKIEAGFWYFYYFLTPRGQGALAEHPKDIARVVWDKNSPEWNYTEEDLDRATETFVNPDYVSVVTHVYKHRLLYAPGDPDYSDIEKALLEQPVISVPTVTLDGLADGNFPPTNGSSSAKYFSGPRVHHQVPGAGHNLPQEKPNAFVNAVLEVTSLK</sequence>
<dbReference type="PANTHER" id="PTHR46044">
    <property type="entry name" value="NITRILASE"/>
    <property type="match status" value="1"/>
</dbReference>
<reference evidence="7 8" key="1">
    <citation type="journal article" date="2018" name="Sci. Rep.">
        <title>Characterisation of pathogen-specific regions and novel effector candidates in Fusarium oxysporum f. sp. cepae.</title>
        <authorList>
            <person name="Armitage A.D."/>
            <person name="Taylor A."/>
            <person name="Sobczyk M.K."/>
            <person name="Baxter L."/>
            <person name="Greenfield B.P."/>
            <person name="Bates H.J."/>
            <person name="Wilson F."/>
            <person name="Jackson A.C."/>
            <person name="Ott S."/>
            <person name="Harrison R.J."/>
            <person name="Clarkson J.P."/>
        </authorList>
    </citation>
    <scope>NUCLEOTIDE SEQUENCE [LARGE SCALE GENOMIC DNA]</scope>
    <source>
        <strain evidence="7 8">Fp_A8</strain>
    </source>
</reference>
<dbReference type="GO" id="GO:0000257">
    <property type="term" value="F:nitrilase activity"/>
    <property type="evidence" value="ECO:0007669"/>
    <property type="project" value="UniProtKB-EC"/>
</dbReference>
<dbReference type="PROSITE" id="PS50263">
    <property type="entry name" value="CN_HYDROLASE"/>
    <property type="match status" value="1"/>
</dbReference>
<dbReference type="AlphaFoldDB" id="A0A420UAH9"/>
<accession>A0A420UAH9</accession>
<evidence type="ECO:0000313" key="8">
    <source>
        <dbReference type="Proteomes" id="UP000283569"/>
    </source>
</evidence>
<dbReference type="PRINTS" id="PR00412">
    <property type="entry name" value="EPOXHYDRLASE"/>
</dbReference>
<evidence type="ECO:0000313" key="7">
    <source>
        <dbReference type="EMBL" id="RKL50722.1"/>
    </source>
</evidence>
<dbReference type="SUPFAM" id="SSF53474">
    <property type="entry name" value="alpha/beta-Hydrolases"/>
    <property type="match status" value="1"/>
</dbReference>
<dbReference type="Pfam" id="PF00561">
    <property type="entry name" value="Abhydrolase_1"/>
    <property type="match status" value="1"/>
</dbReference>
<evidence type="ECO:0000256" key="2">
    <source>
        <dbReference type="ARBA" id="ARBA00022801"/>
    </source>
</evidence>
<evidence type="ECO:0000259" key="6">
    <source>
        <dbReference type="PROSITE" id="PS50263"/>
    </source>
</evidence>
<dbReference type="InterPro" id="IPR029058">
    <property type="entry name" value="AB_hydrolase_fold"/>
</dbReference>
<keyword evidence="2" id="KW-0378">Hydrolase</keyword>
<dbReference type="Gene3D" id="3.60.110.10">
    <property type="entry name" value="Carbon-nitrogen hydrolase"/>
    <property type="match status" value="1"/>
</dbReference>
<comment type="similarity">
    <text evidence="1">Belongs to the carbon-nitrogen hydrolase superfamily. Nitrilase family.</text>
</comment>
<dbReference type="Proteomes" id="UP000283569">
    <property type="component" value="Unassembled WGS sequence"/>
</dbReference>
<dbReference type="InterPro" id="IPR000073">
    <property type="entry name" value="AB_hydrolase_1"/>
</dbReference>
<protein>
    <recommendedName>
        <fullName evidence="4">nitrilase</fullName>
        <ecNumber evidence="4">3.5.5.1</ecNumber>
    </recommendedName>
</protein>
<comment type="catalytic activity">
    <reaction evidence="3">
        <text>a nitrile + 2 H2O = a carboxylate + NH4(+)</text>
        <dbReference type="Rhea" id="RHEA:21724"/>
        <dbReference type="ChEBI" id="CHEBI:15377"/>
        <dbReference type="ChEBI" id="CHEBI:18379"/>
        <dbReference type="ChEBI" id="CHEBI:28938"/>
        <dbReference type="ChEBI" id="CHEBI:29067"/>
        <dbReference type="EC" id="3.5.5.1"/>
    </reaction>
</comment>
<gene>
    <name evidence="7" type="ORF">BFJ72_g175</name>
</gene>
<evidence type="ECO:0000256" key="4">
    <source>
        <dbReference type="ARBA" id="ARBA00039045"/>
    </source>
</evidence>
<dbReference type="InterPro" id="IPR003010">
    <property type="entry name" value="C-N_Hydrolase"/>
</dbReference>
<organism evidence="7 8">
    <name type="scientific">Gibberella intermedia</name>
    <name type="common">Bulb rot disease fungus</name>
    <name type="synonym">Fusarium proliferatum</name>
    <dbReference type="NCBI Taxonomy" id="948311"/>
    <lineage>
        <taxon>Eukaryota</taxon>
        <taxon>Fungi</taxon>
        <taxon>Dikarya</taxon>
        <taxon>Ascomycota</taxon>
        <taxon>Pezizomycotina</taxon>
        <taxon>Sordariomycetes</taxon>
        <taxon>Hypocreomycetidae</taxon>
        <taxon>Hypocreales</taxon>
        <taxon>Nectriaceae</taxon>
        <taxon>Fusarium</taxon>
        <taxon>Fusarium fujikuroi species complex</taxon>
    </lineage>
</organism>
<dbReference type="Pfam" id="PF00795">
    <property type="entry name" value="CN_hydrolase"/>
    <property type="match status" value="1"/>
</dbReference>
<evidence type="ECO:0000256" key="5">
    <source>
        <dbReference type="PROSITE-ProRule" id="PRU10139"/>
    </source>
</evidence>
<dbReference type="InterPro" id="IPR000639">
    <property type="entry name" value="Epox_hydrolase-like"/>
</dbReference>
<dbReference type="Gene3D" id="3.40.50.1820">
    <property type="entry name" value="alpha/beta hydrolase"/>
    <property type="match status" value="1"/>
</dbReference>
<dbReference type="SUPFAM" id="SSF56317">
    <property type="entry name" value="Carbon-nitrogen hydrolase"/>
    <property type="match status" value="1"/>
</dbReference>
<feature type="domain" description="CN hydrolase" evidence="6">
    <location>
        <begin position="8"/>
        <end position="280"/>
    </location>
</feature>
<evidence type="ECO:0000256" key="3">
    <source>
        <dbReference type="ARBA" id="ARBA00036406"/>
    </source>
</evidence>
<dbReference type="InterPro" id="IPR000132">
    <property type="entry name" value="Nitrilase/CN_hydratase_CS"/>
</dbReference>
<dbReference type="GO" id="GO:0016836">
    <property type="term" value="F:hydro-lyase activity"/>
    <property type="evidence" value="ECO:0007669"/>
    <property type="project" value="UniProtKB-ARBA"/>
</dbReference>
<dbReference type="EMBL" id="MRDB01000001">
    <property type="protein sequence ID" value="RKL50722.1"/>
    <property type="molecule type" value="Genomic_DNA"/>
</dbReference>